<protein>
    <submittedName>
        <fullName evidence="2">Uncharacterized protein</fullName>
    </submittedName>
</protein>
<sequence length="37" mass="3996">MDGSKLERFMLKELLMIIAALVVVSMGVLGIVIAGNY</sequence>
<dbReference type="Proteomes" id="UP000565576">
    <property type="component" value="Unassembled WGS sequence"/>
</dbReference>
<evidence type="ECO:0000313" key="3">
    <source>
        <dbReference type="Proteomes" id="UP000565576"/>
    </source>
</evidence>
<feature type="transmembrane region" description="Helical" evidence="1">
    <location>
        <begin position="14"/>
        <end position="34"/>
    </location>
</feature>
<organism evidence="2 3">
    <name type="scientific">Rhizobium lusitanum</name>
    <dbReference type="NCBI Taxonomy" id="293958"/>
    <lineage>
        <taxon>Bacteria</taxon>
        <taxon>Pseudomonadati</taxon>
        <taxon>Pseudomonadota</taxon>
        <taxon>Alphaproteobacteria</taxon>
        <taxon>Hyphomicrobiales</taxon>
        <taxon>Rhizobiaceae</taxon>
        <taxon>Rhizobium/Agrobacterium group</taxon>
        <taxon>Rhizobium</taxon>
    </lineage>
</organism>
<dbReference type="AlphaFoldDB" id="A0A7X0IMF7"/>
<accession>A0A7X0IMF7</accession>
<comment type="caution">
    <text evidence="2">The sequence shown here is derived from an EMBL/GenBank/DDBJ whole genome shotgun (WGS) entry which is preliminary data.</text>
</comment>
<reference evidence="2 3" key="1">
    <citation type="submission" date="2020-08" db="EMBL/GenBank/DDBJ databases">
        <title>Genomic Encyclopedia of Type Strains, Phase IV (KMG-V): Genome sequencing to study the core and pangenomes of soil and plant-associated prokaryotes.</title>
        <authorList>
            <person name="Whitman W."/>
        </authorList>
    </citation>
    <scope>NUCLEOTIDE SEQUENCE [LARGE SCALE GENOMIC DNA]</scope>
    <source>
        <strain evidence="2 3">SEMIA 4060</strain>
    </source>
</reference>
<keyword evidence="1" id="KW-0472">Membrane</keyword>
<evidence type="ECO:0000256" key="1">
    <source>
        <dbReference type="SAM" id="Phobius"/>
    </source>
</evidence>
<keyword evidence="1" id="KW-1133">Transmembrane helix</keyword>
<evidence type="ECO:0000313" key="2">
    <source>
        <dbReference type="EMBL" id="MBB6483419.1"/>
    </source>
</evidence>
<dbReference type="EMBL" id="JACHBG010000001">
    <property type="protein sequence ID" value="MBB6483419.1"/>
    <property type="molecule type" value="Genomic_DNA"/>
</dbReference>
<name>A0A7X0IMF7_9HYPH</name>
<gene>
    <name evidence="2" type="ORF">GGD46_000662</name>
</gene>
<keyword evidence="1" id="KW-0812">Transmembrane</keyword>
<proteinExistence type="predicted"/>